<accession>A0A0A9F4B5</accession>
<dbReference type="AlphaFoldDB" id="A0A0A9F4B5"/>
<protein>
    <submittedName>
        <fullName evidence="1">Uncharacterized protein</fullName>
    </submittedName>
</protein>
<sequence length="49" mass="5934">MPSSRDYMEIINSIFLSLIYFWWDRLCYLQGKLSTTIVHRVLLRILIKS</sequence>
<proteinExistence type="predicted"/>
<reference evidence="1" key="1">
    <citation type="submission" date="2014-09" db="EMBL/GenBank/DDBJ databases">
        <authorList>
            <person name="Magalhaes I.L.F."/>
            <person name="Oliveira U."/>
            <person name="Santos F.R."/>
            <person name="Vidigal T.H.D.A."/>
            <person name="Brescovit A.D."/>
            <person name="Santos A.J."/>
        </authorList>
    </citation>
    <scope>NUCLEOTIDE SEQUENCE</scope>
    <source>
        <tissue evidence="1">Shoot tissue taken approximately 20 cm above the soil surface</tissue>
    </source>
</reference>
<dbReference type="EMBL" id="GBRH01190734">
    <property type="protein sequence ID" value="JAE07162.1"/>
    <property type="molecule type" value="Transcribed_RNA"/>
</dbReference>
<reference evidence="1" key="2">
    <citation type="journal article" date="2015" name="Data Brief">
        <title>Shoot transcriptome of the giant reed, Arundo donax.</title>
        <authorList>
            <person name="Barrero R.A."/>
            <person name="Guerrero F.D."/>
            <person name="Moolhuijzen P."/>
            <person name="Goolsby J.A."/>
            <person name="Tidwell J."/>
            <person name="Bellgard S.E."/>
            <person name="Bellgard M.I."/>
        </authorList>
    </citation>
    <scope>NUCLEOTIDE SEQUENCE</scope>
    <source>
        <tissue evidence="1">Shoot tissue taken approximately 20 cm above the soil surface</tissue>
    </source>
</reference>
<organism evidence="1">
    <name type="scientific">Arundo donax</name>
    <name type="common">Giant reed</name>
    <name type="synonym">Donax arundinaceus</name>
    <dbReference type="NCBI Taxonomy" id="35708"/>
    <lineage>
        <taxon>Eukaryota</taxon>
        <taxon>Viridiplantae</taxon>
        <taxon>Streptophyta</taxon>
        <taxon>Embryophyta</taxon>
        <taxon>Tracheophyta</taxon>
        <taxon>Spermatophyta</taxon>
        <taxon>Magnoliopsida</taxon>
        <taxon>Liliopsida</taxon>
        <taxon>Poales</taxon>
        <taxon>Poaceae</taxon>
        <taxon>PACMAD clade</taxon>
        <taxon>Arundinoideae</taxon>
        <taxon>Arundineae</taxon>
        <taxon>Arundo</taxon>
    </lineage>
</organism>
<name>A0A0A9F4B5_ARUDO</name>
<evidence type="ECO:0000313" key="1">
    <source>
        <dbReference type="EMBL" id="JAE07162.1"/>
    </source>
</evidence>